<organism evidence="5 6">
    <name type="scientific">Segatella oris</name>
    <dbReference type="NCBI Taxonomy" id="28135"/>
    <lineage>
        <taxon>Bacteria</taxon>
        <taxon>Pseudomonadati</taxon>
        <taxon>Bacteroidota</taxon>
        <taxon>Bacteroidia</taxon>
        <taxon>Bacteroidales</taxon>
        <taxon>Prevotellaceae</taxon>
        <taxon>Segatella</taxon>
    </lineage>
</organism>
<dbReference type="InterPro" id="IPR038352">
    <property type="entry name" value="Imelysin_sf"/>
</dbReference>
<dbReference type="Proteomes" id="UP000274578">
    <property type="component" value="Chromosome 1"/>
</dbReference>
<dbReference type="InterPro" id="IPR034982">
    <property type="entry name" value="Imelysin-like_IrpA"/>
</dbReference>
<gene>
    <name evidence="5" type="ORF">NCTC13071_00946</name>
</gene>
<dbReference type="RefSeq" id="WP_018919891.1">
    <property type="nucleotide sequence ID" value="NZ_CAUVEI010000029.1"/>
</dbReference>
<evidence type="ECO:0000256" key="2">
    <source>
        <dbReference type="ARBA" id="ARBA00022729"/>
    </source>
</evidence>
<dbReference type="CDD" id="cd14658">
    <property type="entry name" value="Imelysin-like_IrpA"/>
    <property type="match status" value="1"/>
</dbReference>
<name>A0A448L4S7_9BACT</name>
<feature type="domain" description="Imelysin-like" evidence="4">
    <location>
        <begin position="57"/>
        <end position="389"/>
    </location>
</feature>
<dbReference type="Gene3D" id="1.20.1420.20">
    <property type="entry name" value="M75 peptidase, HXXE motif"/>
    <property type="match status" value="1"/>
</dbReference>
<feature type="chain" id="PRO_5018987407" evidence="3">
    <location>
        <begin position="21"/>
        <end position="400"/>
    </location>
</feature>
<proteinExistence type="predicted"/>
<evidence type="ECO:0000313" key="6">
    <source>
        <dbReference type="Proteomes" id="UP000274578"/>
    </source>
</evidence>
<sequence>MKKIFKYAMLFAMVCSLTTAMTSCSSNDDDTPQTGQLSEGDKYLQKVLAANVDNTINPTYKALADGCEKLNNELEALTPGSITQQQVDNVCKTFLEARANYESSEAFLLGAASHFLIDPHIDSWPLGLNELYNYLKADHKYKITDQSILGFHGIEFILFRDGKPRKAAELNSHDSYNQAGIDFTIFSGTQELDYAKAVAEDLRNSVYRLECSWDENANKEHVKVLDELETVYKTDKGFSYGYEMKNAGDPTKSTYNTVKLAVSSVLTGDNSAGGIADEVGNTKINNPFSGKDESYIESPYSYNSLTDFQNNIHSIENVWFGGVEGKRGEYSFHNYFKKYDAKVGQRVETAISDALKQIAAIKYPFVKNIKDPQCKNAIKACQELNDALAAASDFVGKNNK</sequence>
<accession>A0A448L4S7</accession>
<evidence type="ECO:0000313" key="5">
    <source>
        <dbReference type="EMBL" id="VEH14960.1"/>
    </source>
</evidence>
<comment type="subcellular location">
    <subcellularLocation>
        <location evidence="1">Cell envelope</location>
    </subcellularLocation>
</comment>
<reference evidence="5 6" key="1">
    <citation type="submission" date="2018-12" db="EMBL/GenBank/DDBJ databases">
        <authorList>
            <consortium name="Pathogen Informatics"/>
        </authorList>
    </citation>
    <scope>NUCLEOTIDE SEQUENCE [LARGE SCALE GENOMIC DNA]</scope>
    <source>
        <strain evidence="5 6">NCTC13071</strain>
    </source>
</reference>
<evidence type="ECO:0000256" key="1">
    <source>
        <dbReference type="ARBA" id="ARBA00004196"/>
    </source>
</evidence>
<dbReference type="GeneID" id="85011816"/>
<protein>
    <submittedName>
        <fullName evidence="5">Uncharacterized iron-regulated protein</fullName>
    </submittedName>
</protein>
<dbReference type="EMBL" id="LR134384">
    <property type="protein sequence ID" value="VEH14960.1"/>
    <property type="molecule type" value="Genomic_DNA"/>
</dbReference>
<dbReference type="Pfam" id="PF09375">
    <property type="entry name" value="Peptidase_M75"/>
    <property type="match status" value="1"/>
</dbReference>
<keyword evidence="2 3" id="KW-0732">Signal</keyword>
<feature type="signal peptide" evidence="3">
    <location>
        <begin position="1"/>
        <end position="20"/>
    </location>
</feature>
<evidence type="ECO:0000259" key="4">
    <source>
        <dbReference type="Pfam" id="PF09375"/>
    </source>
</evidence>
<dbReference type="PROSITE" id="PS51257">
    <property type="entry name" value="PROKAR_LIPOPROTEIN"/>
    <property type="match status" value="1"/>
</dbReference>
<dbReference type="KEGG" id="poc:NCTC13071_00946"/>
<dbReference type="AlphaFoldDB" id="A0A448L4S7"/>
<evidence type="ECO:0000256" key="3">
    <source>
        <dbReference type="SAM" id="SignalP"/>
    </source>
</evidence>
<dbReference type="InterPro" id="IPR018976">
    <property type="entry name" value="Imelysin-like"/>
</dbReference>
<dbReference type="GO" id="GO:0030313">
    <property type="term" value="C:cell envelope"/>
    <property type="evidence" value="ECO:0007669"/>
    <property type="project" value="UniProtKB-SubCell"/>
</dbReference>